<dbReference type="Proteomes" id="UP000694405">
    <property type="component" value="Chromosome 5"/>
</dbReference>
<dbReference type="Gene3D" id="3.50.7.10">
    <property type="entry name" value="GroEL"/>
    <property type="match status" value="1"/>
</dbReference>
<sequence length="646" mass="70236">MMVACACSYRAATGDGAKTFVILLAGVLRGLCAAGGGLRRALQAFEAQVLERAVALGLRRHLLSALSGPEDEADLEALLEAYLAGRLGPGERRLLARLCSEYCCRCAPAAAARPQALRLLGRRFAELHAAVAGLPVASSRVLPGLVLRRDFATYCPAGEELRAVLVTEPLRPALSAPSVEFVVDSEGQYRASLQWIARRTEALMKHLQNNNIKLLLSSVKQEEVVIYYAKIYGISVVECLSSEEMALICEITGVSPCAPFGDNRYGEIMETAVAAFCQPLLLGSKRCAHIGFTSVCTFQPHCLILCGPVDSVNEQHAAALQEAFIMLQQLFKTVEQREEYKAGDESQSEASGVCSWHFSATQMQLAIENNSCNSTQVSEGQSKAHKDEVETHIVDPDSQVCDNPVCVQTDLRIPSSPILHIKEFSGATEGDGSSQSVQKPHAECEHLLAIHKNYESDSLVDSQKHQNTAVLACNANAGTACESLDVGEDLEETSCNIVPLKHEESSVSTAQNYSGSLIKAGSVLPVGGYFEVLLHYYIQHYAKQFQQLELAVVSNIVADALLSIPKSLYGTTERNSFNKFYLGAINALRKNEPLPMNGKGLESVYCKYHLVISVLHCVTELLSIDLIIGVKRPLQKAEDYDSENDL</sequence>
<dbReference type="GO" id="GO:0051131">
    <property type="term" value="P:chaperone-mediated protein complex assembly"/>
    <property type="evidence" value="ECO:0007669"/>
    <property type="project" value="InterPro"/>
</dbReference>
<accession>A0A8V5GH88</accession>
<dbReference type="InterPro" id="IPR042619">
    <property type="entry name" value="BBS10"/>
</dbReference>
<dbReference type="SUPFAM" id="SSF48592">
    <property type="entry name" value="GroEL equatorial domain-like"/>
    <property type="match status" value="1"/>
</dbReference>
<gene>
    <name evidence="1" type="primary">LOC101873454</name>
</gene>
<reference evidence="1" key="1">
    <citation type="submission" date="2020-03" db="EMBL/GenBank/DDBJ databases">
        <title>Melopsittacus undulatus (budgerigar) genome, bMelUnd1, maternal haplotype with Z.</title>
        <authorList>
            <person name="Gedman G."/>
            <person name="Mountcastle J."/>
            <person name="Haase B."/>
            <person name="Formenti G."/>
            <person name="Wright T."/>
            <person name="Apodaca J."/>
            <person name="Pelan S."/>
            <person name="Chow W."/>
            <person name="Rhie A."/>
            <person name="Howe K."/>
            <person name="Fedrigo O."/>
            <person name="Jarvis E.D."/>
        </authorList>
    </citation>
    <scope>NUCLEOTIDE SEQUENCE [LARGE SCALE GENOMIC DNA]</scope>
</reference>
<dbReference type="Gene3D" id="3.30.260.10">
    <property type="entry name" value="TCP-1-like chaperonin intermediate domain"/>
    <property type="match status" value="1"/>
</dbReference>
<dbReference type="Ensembl" id="ENSMUNT00000028406.1">
    <property type="protein sequence ID" value="ENSMUNP00000023734.1"/>
    <property type="gene ID" value="ENSMUNG00000019812.1"/>
</dbReference>
<protein>
    <submittedName>
        <fullName evidence="1">Uncharacterized protein</fullName>
    </submittedName>
</protein>
<evidence type="ECO:0000313" key="2">
    <source>
        <dbReference type="Proteomes" id="UP000694405"/>
    </source>
</evidence>
<dbReference type="Gene3D" id="1.10.560.10">
    <property type="entry name" value="GroEL-like equatorial domain"/>
    <property type="match status" value="2"/>
</dbReference>
<keyword evidence="2" id="KW-1185">Reference proteome</keyword>
<dbReference type="PANTHER" id="PTHR14667">
    <property type="entry name" value="BARDET-BIEDL SYNDROME 10 PROTEIN"/>
    <property type="match status" value="1"/>
</dbReference>
<dbReference type="InterPro" id="IPR027409">
    <property type="entry name" value="GroEL-like_apical_dom_sf"/>
</dbReference>
<dbReference type="SUPFAM" id="SSF52029">
    <property type="entry name" value="GroEL apical domain-like"/>
    <property type="match status" value="1"/>
</dbReference>
<dbReference type="PANTHER" id="PTHR14667:SF2">
    <property type="entry name" value="BARDET-BIEDL SYNDROME 10 PROTEIN"/>
    <property type="match status" value="1"/>
</dbReference>
<organism evidence="1 2">
    <name type="scientific">Melopsittacus undulatus</name>
    <name type="common">Budgerigar</name>
    <name type="synonym">Psittacus undulatus</name>
    <dbReference type="NCBI Taxonomy" id="13146"/>
    <lineage>
        <taxon>Eukaryota</taxon>
        <taxon>Metazoa</taxon>
        <taxon>Chordata</taxon>
        <taxon>Craniata</taxon>
        <taxon>Vertebrata</taxon>
        <taxon>Euteleostomi</taxon>
        <taxon>Archelosauria</taxon>
        <taxon>Archosauria</taxon>
        <taxon>Dinosauria</taxon>
        <taxon>Saurischia</taxon>
        <taxon>Theropoda</taxon>
        <taxon>Coelurosauria</taxon>
        <taxon>Aves</taxon>
        <taxon>Neognathae</taxon>
        <taxon>Neoaves</taxon>
        <taxon>Telluraves</taxon>
        <taxon>Australaves</taxon>
        <taxon>Psittaciformes</taxon>
        <taxon>Psittaculidae</taxon>
        <taxon>Melopsittacus</taxon>
    </lineage>
</organism>
<proteinExistence type="predicted"/>
<dbReference type="AlphaFoldDB" id="A0A8V5GH88"/>
<reference evidence="1" key="2">
    <citation type="submission" date="2025-08" db="UniProtKB">
        <authorList>
            <consortium name="Ensembl"/>
        </authorList>
    </citation>
    <scope>IDENTIFICATION</scope>
</reference>
<dbReference type="OrthoDB" id="9393833at2759"/>
<reference evidence="1" key="3">
    <citation type="submission" date="2025-09" db="UniProtKB">
        <authorList>
            <consortium name="Ensembl"/>
        </authorList>
    </citation>
    <scope>IDENTIFICATION</scope>
</reference>
<dbReference type="InterPro" id="IPR027413">
    <property type="entry name" value="GROEL-like_equatorial_sf"/>
</dbReference>
<dbReference type="InterPro" id="IPR027410">
    <property type="entry name" value="TCP-1-like_intermed_sf"/>
</dbReference>
<name>A0A8V5GH88_MELUD</name>
<evidence type="ECO:0000313" key="1">
    <source>
        <dbReference type="Ensembl" id="ENSMUNP00000023734.1"/>
    </source>
</evidence>